<evidence type="ECO:0000259" key="7">
    <source>
        <dbReference type="Pfam" id="PF02754"/>
    </source>
</evidence>
<evidence type="ECO:0000256" key="5">
    <source>
        <dbReference type="ARBA" id="ARBA00023014"/>
    </source>
</evidence>
<evidence type="ECO:0000313" key="10">
    <source>
        <dbReference type="Proteomes" id="UP000247811"/>
    </source>
</evidence>
<organism evidence="9 10">
    <name type="scientific">Sphaerotilus hippei</name>
    <dbReference type="NCBI Taxonomy" id="744406"/>
    <lineage>
        <taxon>Bacteria</taxon>
        <taxon>Pseudomonadati</taxon>
        <taxon>Pseudomonadota</taxon>
        <taxon>Betaproteobacteria</taxon>
        <taxon>Burkholderiales</taxon>
        <taxon>Sphaerotilaceae</taxon>
        <taxon>Sphaerotilus</taxon>
    </lineage>
</organism>
<evidence type="ECO:0000256" key="4">
    <source>
        <dbReference type="ARBA" id="ARBA00023004"/>
    </source>
</evidence>
<evidence type="ECO:0000313" key="9">
    <source>
        <dbReference type="EMBL" id="PXW94402.1"/>
    </source>
</evidence>
<evidence type="ECO:0000259" key="8">
    <source>
        <dbReference type="Pfam" id="PF13183"/>
    </source>
</evidence>
<comment type="caution">
    <text evidence="9">The sequence shown here is derived from an EMBL/GenBank/DDBJ whole genome shotgun (WGS) entry which is preliminary data.</text>
</comment>
<keyword evidence="1" id="KW-0004">4Fe-4S</keyword>
<dbReference type="InterPro" id="IPR017896">
    <property type="entry name" value="4Fe4S_Fe-S-bd"/>
</dbReference>
<name>A0A318GXU4_9BURK</name>
<keyword evidence="5" id="KW-0411">Iron-sulfur</keyword>
<feature type="domain" description="Cysteine-rich" evidence="7">
    <location>
        <begin position="247"/>
        <end position="333"/>
    </location>
</feature>
<dbReference type="PANTHER" id="PTHR32479">
    <property type="entry name" value="GLYCOLATE OXIDASE IRON-SULFUR SUBUNIT"/>
    <property type="match status" value="1"/>
</dbReference>
<dbReference type="Proteomes" id="UP000247811">
    <property type="component" value="Unassembled WGS sequence"/>
</dbReference>
<dbReference type="AlphaFoldDB" id="A0A318GXU4"/>
<evidence type="ECO:0000256" key="3">
    <source>
        <dbReference type="ARBA" id="ARBA00022737"/>
    </source>
</evidence>
<dbReference type="InterPro" id="IPR004017">
    <property type="entry name" value="Cys_rich_dom"/>
</dbReference>
<protein>
    <recommendedName>
        <fullName evidence="11">Fe-S oxidoreductase</fullName>
    </recommendedName>
</protein>
<keyword evidence="4" id="KW-0408">Iron</keyword>
<feature type="domain" description="4Fe-4S ferredoxin-type" evidence="8">
    <location>
        <begin position="53"/>
        <end position="150"/>
    </location>
</feature>
<dbReference type="Pfam" id="PF02754">
    <property type="entry name" value="CCG"/>
    <property type="match status" value="1"/>
</dbReference>
<dbReference type="GO" id="GO:0046872">
    <property type="term" value="F:metal ion binding"/>
    <property type="evidence" value="ECO:0007669"/>
    <property type="project" value="UniProtKB-KW"/>
</dbReference>
<reference evidence="9 10" key="1">
    <citation type="submission" date="2018-05" db="EMBL/GenBank/DDBJ databases">
        <title>Genomic Encyclopedia of Type Strains, Phase IV (KMG-IV): sequencing the most valuable type-strain genomes for metagenomic binning, comparative biology and taxonomic classification.</title>
        <authorList>
            <person name="Goeker M."/>
        </authorList>
    </citation>
    <scope>NUCLEOTIDE SEQUENCE [LARGE SCALE GENOMIC DNA]</scope>
    <source>
        <strain evidence="9 10">DSM 566</strain>
    </source>
</reference>
<gene>
    <name evidence="9" type="ORF">C7444_114101</name>
</gene>
<evidence type="ECO:0000256" key="2">
    <source>
        <dbReference type="ARBA" id="ARBA00022723"/>
    </source>
</evidence>
<dbReference type="GO" id="GO:0051539">
    <property type="term" value="F:4 iron, 4 sulfur cluster binding"/>
    <property type="evidence" value="ECO:0007669"/>
    <property type="project" value="UniProtKB-KW"/>
</dbReference>
<proteinExistence type="predicted"/>
<dbReference type="SUPFAM" id="SSF46548">
    <property type="entry name" value="alpha-helical ferredoxin"/>
    <property type="match status" value="1"/>
</dbReference>
<keyword evidence="3" id="KW-0677">Repeat</keyword>
<feature type="region of interest" description="Disordered" evidence="6">
    <location>
        <begin position="1"/>
        <end position="20"/>
    </location>
</feature>
<dbReference type="PANTHER" id="PTHR32479:SF19">
    <property type="entry name" value="ANAEROBIC GLYCEROL-3-PHOSPHATE DEHYDROGENASE SUBUNIT C"/>
    <property type="match status" value="1"/>
</dbReference>
<evidence type="ECO:0000256" key="1">
    <source>
        <dbReference type="ARBA" id="ARBA00022485"/>
    </source>
</evidence>
<sequence>MGPPGMDEPMPPGACGPAGPSALQLDWSAHDAYGQGDAYAAVPGRGEGFGKAASLCIGSRQCQKARGDAGDKGLMCPSFRITQDDLHSTRGRAAALREALDGELAPGGTAGLAAAATSPLWDAAAAQRLDAAMELCVACKGCKRECPNGVDMAALRAETLAQRWHRQRPPWRTRFFAALPLHLPRLRPLRSLLVWRDRLPWVARLGERLTGIAAARSLPRLAARPFLDRPTPTPLPQAGPAREVVLLVDCFANHLDPEVAEAAVVVLQAAGLRVHLLRAADGGALCCGRTAFSAGLVDEARAHAGRLLQALEPHLDAGRAVIGLEPSCLTMLRDEVHLLRLPPGSVKKLERQVFLMEEFLVREHDARRLALPWRALERTVHVHGHCHQKAFGTLKAMRKLLGLVPGLQVQWIESSCCGMAGSFGYEAEHHAASMRMGELALLPAVRAAAPDDLILASGTSCRHQIRDGAGREAVHLALLLRAALSPSPSLPDGPAVAPAAVSP</sequence>
<keyword evidence="10" id="KW-1185">Reference proteome</keyword>
<accession>A0A318GXU4</accession>
<evidence type="ECO:0000256" key="6">
    <source>
        <dbReference type="SAM" id="MobiDB-lite"/>
    </source>
</evidence>
<dbReference type="Pfam" id="PF13183">
    <property type="entry name" value="Fer4_8"/>
    <property type="match status" value="1"/>
</dbReference>
<dbReference type="GO" id="GO:0016491">
    <property type="term" value="F:oxidoreductase activity"/>
    <property type="evidence" value="ECO:0007669"/>
    <property type="project" value="UniProtKB-ARBA"/>
</dbReference>
<keyword evidence="2" id="KW-0479">Metal-binding</keyword>
<evidence type="ECO:0008006" key="11">
    <source>
        <dbReference type="Google" id="ProtNLM"/>
    </source>
</evidence>
<dbReference type="EMBL" id="QJJS01000014">
    <property type="protein sequence ID" value="PXW94402.1"/>
    <property type="molecule type" value="Genomic_DNA"/>
</dbReference>